<feature type="domain" description="DH" evidence="6">
    <location>
        <begin position="1130"/>
        <end position="1318"/>
    </location>
</feature>
<feature type="compositionally biased region" description="Low complexity" evidence="5">
    <location>
        <begin position="774"/>
        <end position="792"/>
    </location>
</feature>
<reference evidence="7" key="3">
    <citation type="submission" date="2025-09" db="UniProtKB">
        <authorList>
            <consortium name="Ensembl"/>
        </authorList>
    </citation>
    <scope>IDENTIFICATION</scope>
</reference>
<feature type="compositionally biased region" description="Low complexity" evidence="5">
    <location>
        <begin position="1695"/>
        <end position="1714"/>
    </location>
</feature>
<dbReference type="GO" id="GO:0005085">
    <property type="term" value="F:guanyl-nucleotide exchange factor activity"/>
    <property type="evidence" value="ECO:0007669"/>
    <property type="project" value="UniProtKB-KW"/>
</dbReference>
<dbReference type="Proteomes" id="UP000472272">
    <property type="component" value="Chromosome 4"/>
</dbReference>
<keyword evidence="1" id="KW-0597">Phosphoprotein</keyword>
<dbReference type="InterPro" id="IPR015943">
    <property type="entry name" value="WD40/YVTN_repeat-like_dom_sf"/>
</dbReference>
<feature type="region of interest" description="Disordered" evidence="5">
    <location>
        <begin position="321"/>
        <end position="342"/>
    </location>
</feature>
<dbReference type="InterPro" id="IPR036322">
    <property type="entry name" value="WD40_repeat_dom_sf"/>
</dbReference>
<feature type="compositionally biased region" description="Low complexity" evidence="5">
    <location>
        <begin position="920"/>
        <end position="931"/>
    </location>
</feature>
<dbReference type="SMART" id="SM00325">
    <property type="entry name" value="RhoGEF"/>
    <property type="match status" value="1"/>
</dbReference>
<feature type="compositionally biased region" description="Low complexity" evidence="5">
    <location>
        <begin position="359"/>
        <end position="378"/>
    </location>
</feature>
<dbReference type="CDD" id="cd00160">
    <property type="entry name" value="RhoGEF"/>
    <property type="match status" value="1"/>
</dbReference>
<dbReference type="Pfam" id="PF00621">
    <property type="entry name" value="RhoGEF"/>
    <property type="match status" value="1"/>
</dbReference>
<evidence type="ECO:0000313" key="8">
    <source>
        <dbReference type="Proteomes" id="UP000472272"/>
    </source>
</evidence>
<dbReference type="Gene3D" id="2.30.29.30">
    <property type="entry name" value="Pleckstrin-homology domain (PH domain)/Phosphotyrosine-binding domain (PTB)"/>
    <property type="match status" value="1"/>
</dbReference>
<feature type="region of interest" description="Disordered" evidence="5">
    <location>
        <begin position="738"/>
        <end position="841"/>
    </location>
</feature>
<feature type="region of interest" description="Disordered" evidence="5">
    <location>
        <begin position="1623"/>
        <end position="1768"/>
    </location>
</feature>
<dbReference type="InterPro" id="IPR000219">
    <property type="entry name" value="DH_dom"/>
</dbReference>
<dbReference type="Gene3D" id="1.20.900.10">
    <property type="entry name" value="Dbl homology (DH) domain"/>
    <property type="match status" value="1"/>
</dbReference>
<dbReference type="GO" id="GO:0030036">
    <property type="term" value="P:actin cytoskeleton organization"/>
    <property type="evidence" value="ECO:0007669"/>
    <property type="project" value="Ensembl"/>
</dbReference>
<dbReference type="PANTHER" id="PTHR12877">
    <property type="entry name" value="RHO GUANINE NUCLEOTIDE EXCHANGE FACTOR"/>
    <property type="match status" value="1"/>
</dbReference>
<protein>
    <recommendedName>
        <fullName evidence="4">Rho guanine nucleotide exchange factor 17</fullName>
    </recommendedName>
</protein>
<feature type="compositionally biased region" description="Basic and acidic residues" evidence="5">
    <location>
        <begin position="892"/>
        <end position="901"/>
    </location>
</feature>
<name>A0A670HL42_PODMU</name>
<feature type="compositionally biased region" description="Low complexity" evidence="5">
    <location>
        <begin position="1092"/>
        <end position="1105"/>
    </location>
</feature>
<keyword evidence="8" id="KW-1185">Reference proteome</keyword>
<reference evidence="7 8" key="1">
    <citation type="journal article" date="2019" name="Proc. Natl. Acad. Sci. U.S.A.">
        <title>Regulatory changes in pterin and carotenoid genes underlie balanced color polymorphisms in the wall lizard.</title>
        <authorList>
            <person name="Andrade P."/>
            <person name="Pinho C."/>
            <person name="Perez I de Lanuza G."/>
            <person name="Afonso S."/>
            <person name="Brejcha J."/>
            <person name="Rubin C.J."/>
            <person name="Wallerman O."/>
            <person name="Pereira P."/>
            <person name="Sabatino S.J."/>
            <person name="Bellati A."/>
            <person name="Pellitteri-Rosa D."/>
            <person name="Bosakova Z."/>
            <person name="Bunikis I."/>
            <person name="Carretero M.A."/>
            <person name="Feiner N."/>
            <person name="Marsik P."/>
            <person name="Pauperio F."/>
            <person name="Salvi D."/>
            <person name="Soler L."/>
            <person name="While G.M."/>
            <person name="Uller T."/>
            <person name="Font E."/>
            <person name="Andersson L."/>
            <person name="Carneiro M."/>
        </authorList>
    </citation>
    <scope>NUCLEOTIDE SEQUENCE</scope>
</reference>
<gene>
    <name evidence="7" type="primary">ARHGEF17</name>
</gene>
<feature type="region of interest" description="Disordered" evidence="5">
    <location>
        <begin position="2034"/>
        <end position="2065"/>
    </location>
</feature>
<evidence type="ECO:0000256" key="1">
    <source>
        <dbReference type="ARBA" id="ARBA00022553"/>
    </source>
</evidence>
<dbReference type="OMA" id="IPQRHRT"/>
<dbReference type="FunFam" id="1.20.900.10:FF:000025">
    <property type="entry name" value="Rho guanine nucleotide exchange factor 17"/>
    <property type="match status" value="1"/>
</dbReference>
<dbReference type="Gene3D" id="2.130.10.10">
    <property type="entry name" value="YVTN repeat-like/Quinoprotein amine dehydrogenase"/>
    <property type="match status" value="1"/>
</dbReference>
<dbReference type="FunFam" id="2.30.29.30:FF:000434">
    <property type="entry name" value="Rho guanine nucleotide exchange factor 17"/>
    <property type="match status" value="1"/>
</dbReference>
<feature type="region of interest" description="Disordered" evidence="5">
    <location>
        <begin position="393"/>
        <end position="455"/>
    </location>
</feature>
<feature type="compositionally biased region" description="Low complexity" evidence="5">
    <location>
        <begin position="19"/>
        <end position="38"/>
    </location>
</feature>
<feature type="region of interest" description="Disordered" evidence="5">
    <location>
        <begin position="880"/>
        <end position="1028"/>
    </location>
</feature>
<dbReference type="PANTHER" id="PTHR12877:SF15">
    <property type="entry name" value="RHO GUANINE NUCLEOTIDE EXCHANGE FACTOR 17"/>
    <property type="match status" value="1"/>
</dbReference>
<organism evidence="7 8">
    <name type="scientific">Podarcis muralis</name>
    <name type="common">Wall lizard</name>
    <name type="synonym">Lacerta muralis</name>
    <dbReference type="NCBI Taxonomy" id="64176"/>
    <lineage>
        <taxon>Eukaryota</taxon>
        <taxon>Metazoa</taxon>
        <taxon>Chordata</taxon>
        <taxon>Craniata</taxon>
        <taxon>Vertebrata</taxon>
        <taxon>Euteleostomi</taxon>
        <taxon>Lepidosauria</taxon>
        <taxon>Squamata</taxon>
        <taxon>Bifurcata</taxon>
        <taxon>Unidentata</taxon>
        <taxon>Episquamata</taxon>
        <taxon>Laterata</taxon>
        <taxon>Lacertibaenia</taxon>
        <taxon>Lacertidae</taxon>
        <taxon>Podarcis</taxon>
    </lineage>
</organism>
<feature type="compositionally biased region" description="Basic residues" evidence="5">
    <location>
        <begin position="279"/>
        <end position="290"/>
    </location>
</feature>
<feature type="compositionally biased region" description="Pro residues" evidence="5">
    <location>
        <begin position="39"/>
        <end position="50"/>
    </location>
</feature>
<dbReference type="SUPFAM" id="SSF50978">
    <property type="entry name" value="WD40 repeat-like"/>
    <property type="match status" value="1"/>
</dbReference>
<feature type="compositionally biased region" description="Low complexity" evidence="5">
    <location>
        <begin position="820"/>
        <end position="841"/>
    </location>
</feature>
<comment type="function">
    <text evidence="3">Acts as a guanine nucleotide exchange factor (GEF) for RhoA GTPases.</text>
</comment>
<keyword evidence="2" id="KW-0344">Guanine-nucleotide releasing factor</keyword>
<feature type="compositionally biased region" description="Low complexity" evidence="5">
    <location>
        <begin position="203"/>
        <end position="213"/>
    </location>
</feature>
<feature type="compositionally biased region" description="Basic and acidic residues" evidence="5">
    <location>
        <begin position="263"/>
        <end position="276"/>
    </location>
</feature>
<feature type="compositionally biased region" description="Polar residues" evidence="5">
    <location>
        <begin position="810"/>
        <end position="819"/>
    </location>
</feature>
<dbReference type="SUPFAM" id="SSF50729">
    <property type="entry name" value="PH domain-like"/>
    <property type="match status" value="1"/>
</dbReference>
<feature type="region of interest" description="Disordered" evidence="5">
    <location>
        <begin position="1088"/>
        <end position="1111"/>
    </location>
</feature>
<evidence type="ECO:0000259" key="6">
    <source>
        <dbReference type="PROSITE" id="PS50010"/>
    </source>
</evidence>
<dbReference type="PROSITE" id="PS50010">
    <property type="entry name" value="DH_2"/>
    <property type="match status" value="1"/>
</dbReference>
<feature type="compositionally biased region" description="Basic and acidic residues" evidence="5">
    <location>
        <begin position="2038"/>
        <end position="2050"/>
    </location>
</feature>
<feature type="region of interest" description="Disordered" evidence="5">
    <location>
        <begin position="560"/>
        <end position="581"/>
    </location>
</feature>
<feature type="compositionally biased region" description="Basic residues" evidence="5">
    <location>
        <begin position="979"/>
        <end position="989"/>
    </location>
</feature>
<feature type="compositionally biased region" description="Low complexity" evidence="5">
    <location>
        <begin position="399"/>
        <end position="411"/>
    </location>
</feature>
<evidence type="ECO:0000256" key="3">
    <source>
        <dbReference type="ARBA" id="ARBA00056029"/>
    </source>
</evidence>
<dbReference type="FunFam" id="2.130.10.10:FF:000206">
    <property type="entry name" value="Rho guanine nucleotide exchange factor 17"/>
    <property type="match status" value="1"/>
</dbReference>
<dbReference type="Pfam" id="PF19057">
    <property type="entry name" value="PH_19"/>
    <property type="match status" value="1"/>
</dbReference>
<dbReference type="InterPro" id="IPR011993">
    <property type="entry name" value="PH-like_dom_sf"/>
</dbReference>
<feature type="region of interest" description="Disordered" evidence="5">
    <location>
        <begin position="1"/>
        <end position="186"/>
    </location>
</feature>
<accession>A0A670HL42</accession>
<evidence type="ECO:0000313" key="7">
    <source>
        <dbReference type="Ensembl" id="ENSPMRP00000000544.1"/>
    </source>
</evidence>
<feature type="compositionally biased region" description="Basic and acidic residues" evidence="5">
    <location>
        <begin position="102"/>
        <end position="112"/>
    </location>
</feature>
<dbReference type="SUPFAM" id="SSF48065">
    <property type="entry name" value="DBL homology domain (DH-domain)"/>
    <property type="match status" value="1"/>
</dbReference>
<reference evidence="7" key="2">
    <citation type="submission" date="2025-08" db="UniProtKB">
        <authorList>
            <consortium name="Ensembl"/>
        </authorList>
    </citation>
    <scope>IDENTIFICATION</scope>
</reference>
<evidence type="ECO:0000256" key="5">
    <source>
        <dbReference type="SAM" id="MobiDB-lite"/>
    </source>
</evidence>
<feature type="region of interest" description="Disordered" evidence="5">
    <location>
        <begin position="200"/>
        <end position="303"/>
    </location>
</feature>
<evidence type="ECO:0000256" key="4">
    <source>
        <dbReference type="ARBA" id="ARBA00074304"/>
    </source>
</evidence>
<dbReference type="GeneTree" id="ENSGT00940000153798"/>
<feature type="region of interest" description="Disordered" evidence="5">
    <location>
        <begin position="659"/>
        <end position="704"/>
    </location>
</feature>
<sequence length="2096" mass="226566">PRSGPEEAAAPRGEREAAARPGAQPVSRSVAKLSSSSPSPGPDPAPPTPLPGGRALRSLSPSVRQLSRRFCAPQSEPGAGRGGLSEPPKGGDAALDWPSVTEMRKLFGDGFRRQQQGGPRGDPVEEGAAPRAPQDQAGEPRVAEQRREAPPTPPPRSCIPFRTHRLPAGGAPRTEAEKLPQPPLQLRESLHSWHSWTLLPAASSSSSSSSSSSPAVLLLGEGGSSNLRPGEISSSEEELMARPKGAPQPAACSPPGGNGWHGSPHERSSGSEEENRLAAPRKRSLRKKKKDPLPQEQASGSDGLVAGMEWYLKAQEDLAQTLSLPSDERTRPSPEVKASATASLLDEAKAAGEGPILGRGLLESGGSSLLGTHGPLSSAPTLPLVSRVSKVNIPPFSPSPCGSRSSSRYSSTETLKEEDQFGASWPGQGRGSQGGPGLFRSPSFNQSDSLARLQAQVRARPKFPLGIIQAKQDFPPYENLRGVGLEAAEKSRNRKSMSNPDIATETLALLSFLKSDLSDLKAGRKDGRASQLEEEEEEAFGGGRCRSYQYGLAGQQLVGRTQSEAQPPNRWAPGGSRPTLKDLTATLRRAKSFTYSDKPVPRRLFHQSAMKQSSSELLLTNAGGEDGELPVVIQDQYIQEARQVFEKISKIGSQHDYNFGLDQKDVGSADSEGNLSGGKSLEELSGPESSMTDEGIVTEPETGPAYSYLNPSVAAWKHQRGSEGGLSAVSFPNHTAKANSEKLGAAEEALPNTKTALEAPSTPSALRRRRKFPSVGNGTSESSSGSNGDSNGEAYRSLSDPMPHRRSSLTDDANNFSVDSNLLGSLSSKSGMPEASAVALSECAASAASDLSVCSEGVKDYSTVIQNIVSQPGALDKVIDEKGNGKTIKKKSFSDPSRRGELSGAGFDGPGEPISEMDQSIPPSSSEPILSDQVREADGGKLYSQSEHILPAAPEGDTTDVAPSYGFDPKLAEVLSPRIVRRSSKKRSNRASSQEGRAEEPDLLPAVAPSALGRARPPSKHTRHASEPATFIPIAGANTPPPLSQNVPGATPDLPRLLAKPYPVLQTPSLEDVTKHYILALGEPPSAGLVDTPRSSPATPTTSEPKLPRCPKHHEELGAGLARSKPQVDMRKHVIMTLLDTEQSYVESLRTLMQGYMKPLKLPENAILCDPALVDEIFDQIPELLDHHEEFLEQISECVQSWSEKQKVGDILVKSFSKDILVNIYSAYIDNFLNAKDAVRIAKEARPAFMKFLEQSMRENKEKQALSDLMIKPVQRIPRYELLVKDLLKHTPEAHPDHPFLMEAQRSIKQVAERINKGMRSAEEVERNARIVQEIESHIEGMEDLQAPLRRFLRQEMLVEVKAVGGKKDRSLFLFTDLLVCTTLKRKSGSLRRSSMSLYTAASVIDTASKYKLLWKFPLEDLDIVKGASQSPNRESIQKAISRLDEDLSTLGQVSKLSETLSFPHQSLDDVIKDLMAAIHRELAEKQSLSFTQSFPPNKMELTATKADGTESYIFEFPNPDARHSFEQAFEDTKKKLASYKNCLDPEFLKAIPIMKTRSGMQFSCASPSHSNPENAYEVWVCNSDGYVGQVCLLSVKKEPIVEACIAVCSARILCIASVPGLKRRASPPPSFCPDAEVQHRGPSEPVHTSMDESGPQQCLHISISGSSLELSDPVDSTTRELVPFDSDDTDDESSPSPSGTLQSQASHSTISSSFGNEEIPSSKDATAEATSSEEEQDPAGFLPIATTFAQNSDSPTDGRALRRSSRGSFTRGSLEDLLSIDPEAYQSSMWLGTEDGCIHVYQSSDNIRNRKNSMKMQHSLQLKYNQVFVSLANGELVAYQREAGRFWDSQNSKSLSLGSPGSPVTKMVAVGGKLWCGCQNRVVVLSTSSLQQEHSFHVGQDSNRSLTCMVSSSAGVWVTLQGSAQVRLYHPSSYDQLAEVDVTPPVHKMLAGSDAIIRQHKAACLRITAILACKDLLWIGTSAGVVLTLPMMSNAASLKTPPSPVGLSQGHTGHVRFLTSIELPEGFDILFPLPRDPGTEKSNDLEKRDSTRHRPPKSKMLIISGGDGYEDFRLTSSSETVGRDDSTNHLLLWRV</sequence>
<dbReference type="InterPro" id="IPR039919">
    <property type="entry name" value="ARHGEF10/ARHGEF17"/>
</dbReference>
<evidence type="ECO:0000256" key="2">
    <source>
        <dbReference type="ARBA" id="ARBA00022658"/>
    </source>
</evidence>
<dbReference type="InterPro" id="IPR035899">
    <property type="entry name" value="DBL_dom_sf"/>
</dbReference>
<feature type="compositionally biased region" description="Gly residues" evidence="5">
    <location>
        <begin position="428"/>
        <end position="437"/>
    </location>
</feature>
<feature type="compositionally biased region" description="Low complexity" evidence="5">
    <location>
        <begin position="1"/>
        <end position="11"/>
    </location>
</feature>
<feature type="region of interest" description="Disordered" evidence="5">
    <location>
        <begin position="359"/>
        <end position="381"/>
    </location>
</feature>
<proteinExistence type="predicted"/>
<dbReference type="Ensembl" id="ENSPMRT00000000572.1">
    <property type="protein sequence ID" value="ENSPMRP00000000544.1"/>
    <property type="gene ID" value="ENSPMRG00000000250.1"/>
</dbReference>
<dbReference type="Pfam" id="PF19056">
    <property type="entry name" value="WD40_2"/>
    <property type="match status" value="1"/>
</dbReference>